<comment type="caution">
    <text evidence="1">The sequence shown here is derived from an EMBL/GenBank/DDBJ whole genome shotgun (WGS) entry which is preliminary data.</text>
</comment>
<dbReference type="OMA" id="EQIEFAY"/>
<protein>
    <submittedName>
        <fullName evidence="1">Uncharacterized protein</fullName>
    </submittedName>
</protein>
<evidence type="ECO:0000313" key="1">
    <source>
        <dbReference type="EMBL" id="CAD8140767.1"/>
    </source>
</evidence>
<organism evidence="1 2">
    <name type="scientific">Paramecium octaurelia</name>
    <dbReference type="NCBI Taxonomy" id="43137"/>
    <lineage>
        <taxon>Eukaryota</taxon>
        <taxon>Sar</taxon>
        <taxon>Alveolata</taxon>
        <taxon>Ciliophora</taxon>
        <taxon>Intramacronucleata</taxon>
        <taxon>Oligohymenophorea</taxon>
        <taxon>Peniculida</taxon>
        <taxon>Parameciidae</taxon>
        <taxon>Paramecium</taxon>
    </lineage>
</organism>
<name>A0A8S1SN91_PAROT</name>
<dbReference type="EMBL" id="CAJJDP010000011">
    <property type="protein sequence ID" value="CAD8140767.1"/>
    <property type="molecule type" value="Genomic_DNA"/>
</dbReference>
<evidence type="ECO:0000313" key="2">
    <source>
        <dbReference type="Proteomes" id="UP000683925"/>
    </source>
</evidence>
<gene>
    <name evidence="1" type="ORF">POCTA_138.1.T0120074</name>
</gene>
<reference evidence="1" key="1">
    <citation type="submission" date="2021-01" db="EMBL/GenBank/DDBJ databases">
        <authorList>
            <consortium name="Genoscope - CEA"/>
            <person name="William W."/>
        </authorList>
    </citation>
    <scope>NUCLEOTIDE SEQUENCE</scope>
</reference>
<accession>A0A8S1SN91</accession>
<sequence length="690" mass="81672">MNFYQAPEIQQVISIPITLIDGTASMNREYKYIIQVYEQTFGYLLETQRIQYQWSTSLNSIHPYSNEERGNLTMALSQLFQLMLQNQFPTQYVTITLVTDGREPFDINAISELCKQIKLQYTVQIFCIAFGNQFPINLLNSLKEAIQNQDFKNQSFFQIARSDYLSYVQIKKEIQYAFEQVRQNLIMTPQNHFLNFEVYTTITLRQPQNYIASNEYFLASQGQKIIIGDQQIGSVNCIISILQFLRKSIQNIYVNLEQLSYDQIISEFQQAIQFIKQINNSIESKVEHIQQQEIINLILKIMEQIEFAYNNQDIILSQHYIEQFKYLINCDNPNDFKKLLDNQQITESLGHFQKFALNIKTQLQILITSNNQKNSLEQIEFLFQYTKILKYFINNISEVVKTVQPNNLQTILSELIESLFKQSKEVFSSEYFEISTNEQYQILFQINEYFGYLKQLQAETSLNQIKQLIFQISTLNLDNQSPLDPYVQFSYLPLQNLNNQEAPPEKYLIFVIDKKEELRTYTDSFLKCYGEIFKISQKKRMEVYWYNNPTTNFKIHNNKDFEKIEFQTFKLLLDSLKEKLTLKNKQIQLLILTDNELSYEHLHLQIRFAELSNYNLRIINISIGMKLFNYLQSKVCRQNDSQTSQTNSLLKIIPKQQFIQLSNSEQNSQRRNNNLKILQEIANQIDILNF</sequence>
<proteinExistence type="predicted"/>
<dbReference type="Proteomes" id="UP000683925">
    <property type="component" value="Unassembled WGS sequence"/>
</dbReference>
<dbReference type="OrthoDB" id="309081at2759"/>
<dbReference type="AlphaFoldDB" id="A0A8S1SN91"/>
<keyword evidence="2" id="KW-1185">Reference proteome</keyword>